<dbReference type="SUPFAM" id="SSF56672">
    <property type="entry name" value="DNA/RNA polymerases"/>
    <property type="match status" value="1"/>
</dbReference>
<proteinExistence type="predicted"/>
<evidence type="ECO:0000313" key="3">
    <source>
        <dbReference type="Proteomes" id="UP001152795"/>
    </source>
</evidence>
<dbReference type="PANTHER" id="PTHR33332">
    <property type="entry name" value="REVERSE TRANSCRIPTASE DOMAIN-CONTAINING PROTEIN"/>
    <property type="match status" value="1"/>
</dbReference>
<accession>A0A7D9ES51</accession>
<organism evidence="2 3">
    <name type="scientific">Paramuricea clavata</name>
    <name type="common">Red gorgonian</name>
    <name type="synonym">Violescent sea-whip</name>
    <dbReference type="NCBI Taxonomy" id="317549"/>
    <lineage>
        <taxon>Eukaryota</taxon>
        <taxon>Metazoa</taxon>
        <taxon>Cnidaria</taxon>
        <taxon>Anthozoa</taxon>
        <taxon>Octocorallia</taxon>
        <taxon>Malacalcyonacea</taxon>
        <taxon>Plexauridae</taxon>
        <taxon>Paramuricea</taxon>
    </lineage>
</organism>
<evidence type="ECO:0000313" key="2">
    <source>
        <dbReference type="EMBL" id="CAB4015037.1"/>
    </source>
</evidence>
<dbReference type="InterPro" id="IPR043502">
    <property type="entry name" value="DNA/RNA_pol_sf"/>
</dbReference>
<comment type="caution">
    <text evidence="2">The sequence shown here is derived from an EMBL/GenBank/DDBJ whole genome shotgun (WGS) entry which is preliminary data.</text>
</comment>
<dbReference type="InterPro" id="IPR000477">
    <property type="entry name" value="RT_dom"/>
</dbReference>
<gene>
    <name evidence="2" type="ORF">PACLA_8A049748</name>
</gene>
<sequence>RLFASLILGPLTHIINSSLLTGVFPNEWKLSEVTPLHKDGDNEVASNNTLRNIMSKVCERVALDQFSSYLTTNHRLSPHQSGNRKAHSTETLNILVSDTMLEAIDKKNVTAVVLLDMSKAFDSVRVSHPILLHKLKCVGVFSQAVGWFKSYLSGRRQYVRIGSTVSSVLPLSHGVPQGTILSPLLFCIYTKLMTYSSDPTVKQYRLLRRRLKTFSDVQYERHKTNNYQVGVDLRSVAKWCFEHQLLINPNKTKFLLIGSRPMLQNLPANISLNFLKQTMNPVTSAKDLGTTFDSNLSYNEHISNLT</sequence>
<dbReference type="Pfam" id="PF00078">
    <property type="entry name" value="RVT_1"/>
    <property type="match status" value="1"/>
</dbReference>
<dbReference type="Proteomes" id="UP001152795">
    <property type="component" value="Unassembled WGS sequence"/>
</dbReference>
<protein>
    <recommendedName>
        <fullName evidence="1">Reverse transcriptase domain-containing protein</fullName>
    </recommendedName>
</protein>
<evidence type="ECO:0000259" key="1">
    <source>
        <dbReference type="Pfam" id="PF00078"/>
    </source>
</evidence>
<dbReference type="OrthoDB" id="6497161at2759"/>
<feature type="domain" description="Reverse transcriptase" evidence="1">
    <location>
        <begin position="48"/>
        <end position="268"/>
    </location>
</feature>
<dbReference type="AlphaFoldDB" id="A0A7D9ES51"/>
<reference evidence="2" key="1">
    <citation type="submission" date="2020-04" db="EMBL/GenBank/DDBJ databases">
        <authorList>
            <person name="Alioto T."/>
            <person name="Alioto T."/>
            <person name="Gomez Garrido J."/>
        </authorList>
    </citation>
    <scope>NUCLEOTIDE SEQUENCE</scope>
    <source>
        <strain evidence="2">A484AB</strain>
    </source>
</reference>
<dbReference type="CDD" id="cd01650">
    <property type="entry name" value="RT_nLTR_like"/>
    <property type="match status" value="1"/>
</dbReference>
<name>A0A7D9ES51_PARCT</name>
<feature type="non-terminal residue" evidence="2">
    <location>
        <position position="1"/>
    </location>
</feature>
<keyword evidence="3" id="KW-1185">Reference proteome</keyword>
<dbReference type="EMBL" id="CACRXK020008547">
    <property type="protein sequence ID" value="CAB4015037.1"/>
    <property type="molecule type" value="Genomic_DNA"/>
</dbReference>